<dbReference type="Proteomes" id="UP000294933">
    <property type="component" value="Unassembled WGS sequence"/>
</dbReference>
<dbReference type="AlphaFoldDB" id="A0A4Y7QDM8"/>
<evidence type="ECO:0000313" key="3">
    <source>
        <dbReference type="EMBL" id="TDL25797.1"/>
    </source>
</evidence>
<sequence>MPSLVKTVLRRNSSFAKKEAADAELRDKERAQEAYEDKIKEFDKLQEEANTLRVAHGDRGKEVQKLQEELSKLQADVEAERNEKERAQQLCTGHLEELERLKAEKEEVQSHEGGEAEHLRTSLNNQAKDLSELQDRFKETLALLATSDAEKGRLEQQSKATEEELHRLSKEVDGLREDLENERRTAGQLKRENEAKDGESHALREAHATLQQAHHGLDSNAAALREERTALGRHLEQEQLSKQDLLNAHEIATNSLRELQDQHQELQMHFERGRQESEDSLSLTVKERDELRGSVVSLTSQLHEAGDVEKELRTRLEGRDADILRLQDETKKLQNAFDDKCKEFDEVDAQFEALQGQVQAQQSDVDQLQGVYEDKSKEVTRMQKEFTELQRGVDTEKKDRRRLQNEHNDIIAELAQLREDFVRQKHELQAEQTGRQPLRRAYEDRIKEVSRLRDEVTGLQRQLGEKKRRQYGPFDEGKEADRLRHERTRIKRRLESEQEEHQRLKRAYEDTREEVRRLRRESGTFLKQSDTCQAEEIVAVLCDLNAKISYLANAVSDQWDCAEDPSLLRRSMFPQNPRDKPDDTDTAVLESVLGRSFLALLRERKSGPADDRNATLVLFALQASIVHCIVDAFHDFCAGFSLTENAALTRIYEQMCQGESHVVSARWRALTHAYARATIPNYENSVRHRILSTLTKRFAAVHSLLRGKAETGSVLRDEFSAELAQISEIALRLSLMVKEQITSAKYEVYVPAPDQDFDTDFMEDAFNEHTGTTNVHQMFCTVEMGLVEILHSQKGRMGAGESSGCQKVLLKAKTVSLDSVSSFLADHATSPYDSSWVTVLPSHGHGRN</sequence>
<dbReference type="Gene3D" id="1.10.287.1490">
    <property type="match status" value="1"/>
</dbReference>
<organism evidence="3 4">
    <name type="scientific">Rickenella mellea</name>
    <dbReference type="NCBI Taxonomy" id="50990"/>
    <lineage>
        <taxon>Eukaryota</taxon>
        <taxon>Fungi</taxon>
        <taxon>Dikarya</taxon>
        <taxon>Basidiomycota</taxon>
        <taxon>Agaricomycotina</taxon>
        <taxon>Agaricomycetes</taxon>
        <taxon>Hymenochaetales</taxon>
        <taxon>Rickenellaceae</taxon>
        <taxon>Rickenella</taxon>
    </lineage>
</organism>
<accession>A0A4Y7QDM8</accession>
<keyword evidence="4" id="KW-1185">Reference proteome</keyword>
<reference evidence="3 4" key="1">
    <citation type="submission" date="2018-06" db="EMBL/GenBank/DDBJ databases">
        <title>A transcriptomic atlas of mushroom development highlights an independent origin of complex multicellularity.</title>
        <authorList>
            <consortium name="DOE Joint Genome Institute"/>
            <person name="Krizsan K."/>
            <person name="Almasi E."/>
            <person name="Merenyi Z."/>
            <person name="Sahu N."/>
            <person name="Viragh M."/>
            <person name="Koszo T."/>
            <person name="Mondo S."/>
            <person name="Kiss B."/>
            <person name="Balint B."/>
            <person name="Kues U."/>
            <person name="Barry K."/>
            <person name="Hegedus J.C."/>
            <person name="Henrissat B."/>
            <person name="Johnson J."/>
            <person name="Lipzen A."/>
            <person name="Ohm R."/>
            <person name="Nagy I."/>
            <person name="Pangilinan J."/>
            <person name="Yan J."/>
            <person name="Xiong Y."/>
            <person name="Grigoriev I.V."/>
            <person name="Hibbett D.S."/>
            <person name="Nagy L.G."/>
        </authorList>
    </citation>
    <scope>NUCLEOTIDE SEQUENCE [LARGE SCALE GENOMIC DNA]</scope>
    <source>
        <strain evidence="3 4">SZMC22713</strain>
    </source>
</reference>
<feature type="coiled-coil region" evidence="1">
    <location>
        <begin position="365"/>
        <end position="521"/>
    </location>
</feature>
<dbReference type="EMBL" id="ML170163">
    <property type="protein sequence ID" value="TDL25797.1"/>
    <property type="molecule type" value="Genomic_DNA"/>
</dbReference>
<name>A0A4Y7QDM8_9AGAM</name>
<feature type="coiled-coil region" evidence="1">
    <location>
        <begin position="242"/>
        <end position="276"/>
    </location>
</feature>
<evidence type="ECO:0000313" key="4">
    <source>
        <dbReference type="Proteomes" id="UP000294933"/>
    </source>
</evidence>
<dbReference type="OrthoDB" id="3147752at2759"/>
<dbReference type="VEuPathDB" id="FungiDB:BD410DRAFT_896005"/>
<protein>
    <submittedName>
        <fullName evidence="3">Uncharacterized protein</fullName>
    </submittedName>
</protein>
<dbReference type="STRING" id="50990.A0A4Y7QDM8"/>
<evidence type="ECO:0000256" key="1">
    <source>
        <dbReference type="SAM" id="Coils"/>
    </source>
</evidence>
<proteinExistence type="predicted"/>
<gene>
    <name evidence="3" type="ORF">BD410DRAFT_896005</name>
</gene>
<keyword evidence="1" id="KW-0175">Coiled coil</keyword>
<feature type="region of interest" description="Disordered" evidence="2">
    <location>
        <begin position="150"/>
        <end position="198"/>
    </location>
</feature>
<evidence type="ECO:0000256" key="2">
    <source>
        <dbReference type="SAM" id="MobiDB-lite"/>
    </source>
</evidence>